<dbReference type="Proteomes" id="UP000626109">
    <property type="component" value="Unassembled WGS sequence"/>
</dbReference>
<protein>
    <submittedName>
        <fullName evidence="2">Uncharacterized protein</fullName>
    </submittedName>
</protein>
<name>A0A813GJX2_POLGL</name>
<gene>
    <name evidence="2" type="ORF">PGLA2088_LOCUS598</name>
</gene>
<evidence type="ECO:0000313" key="2">
    <source>
        <dbReference type="EMBL" id="CAE8627350.1"/>
    </source>
</evidence>
<feature type="compositionally biased region" description="Basic and acidic residues" evidence="1">
    <location>
        <begin position="77"/>
        <end position="90"/>
    </location>
</feature>
<evidence type="ECO:0000313" key="3">
    <source>
        <dbReference type="Proteomes" id="UP000626109"/>
    </source>
</evidence>
<reference evidence="2" key="1">
    <citation type="submission" date="2021-02" db="EMBL/GenBank/DDBJ databases">
        <authorList>
            <person name="Dougan E. K."/>
            <person name="Rhodes N."/>
            <person name="Thang M."/>
            <person name="Chan C."/>
        </authorList>
    </citation>
    <scope>NUCLEOTIDE SEQUENCE</scope>
</reference>
<accession>A0A813GJX2</accession>
<comment type="caution">
    <text evidence="2">The sequence shown here is derived from an EMBL/GenBank/DDBJ whole genome shotgun (WGS) entry which is preliminary data.</text>
</comment>
<dbReference type="EMBL" id="CAJNNW010000405">
    <property type="protein sequence ID" value="CAE8627350.1"/>
    <property type="molecule type" value="Genomic_DNA"/>
</dbReference>
<feature type="compositionally biased region" description="Basic and acidic residues" evidence="1">
    <location>
        <begin position="34"/>
        <end position="44"/>
    </location>
</feature>
<feature type="region of interest" description="Disordered" evidence="1">
    <location>
        <begin position="34"/>
        <end position="92"/>
    </location>
</feature>
<organism evidence="2 3">
    <name type="scientific">Polarella glacialis</name>
    <name type="common">Dinoflagellate</name>
    <dbReference type="NCBI Taxonomy" id="89957"/>
    <lineage>
        <taxon>Eukaryota</taxon>
        <taxon>Sar</taxon>
        <taxon>Alveolata</taxon>
        <taxon>Dinophyceae</taxon>
        <taxon>Suessiales</taxon>
        <taxon>Suessiaceae</taxon>
        <taxon>Polarella</taxon>
    </lineage>
</organism>
<evidence type="ECO:0000256" key="1">
    <source>
        <dbReference type="SAM" id="MobiDB-lite"/>
    </source>
</evidence>
<proteinExistence type="predicted"/>
<sequence length="111" mass="12366">MMPVISGVALVHGIDDDLDEDILDATDILLRCDLKGNDPFFNKDGEEEEDEEEEEESLAKEAQAGPSPDASSRPARSRAEGPETIKDRGRLFWTQMRGRAIQLSSRFTTNN</sequence>
<feature type="compositionally biased region" description="Acidic residues" evidence="1">
    <location>
        <begin position="45"/>
        <end position="56"/>
    </location>
</feature>
<dbReference type="AlphaFoldDB" id="A0A813GJX2"/>